<protein>
    <submittedName>
        <fullName evidence="4">Toluene efflux pump outer membrane protein TtgI</fullName>
    </submittedName>
</protein>
<evidence type="ECO:0000256" key="1">
    <source>
        <dbReference type="ARBA" id="ARBA00007613"/>
    </source>
</evidence>
<evidence type="ECO:0000256" key="2">
    <source>
        <dbReference type="RuleBase" id="RU362097"/>
    </source>
</evidence>
<dbReference type="Gene3D" id="1.20.1600.10">
    <property type="entry name" value="Outer membrane efflux proteins (OEP)"/>
    <property type="match status" value="1"/>
</dbReference>
<keyword evidence="2" id="KW-0472">Membrane</keyword>
<organism evidence="4 5">
    <name type="scientific">Sedimentisphaera salicampi</name>
    <dbReference type="NCBI Taxonomy" id="1941349"/>
    <lineage>
        <taxon>Bacteria</taxon>
        <taxon>Pseudomonadati</taxon>
        <taxon>Planctomycetota</taxon>
        <taxon>Phycisphaerae</taxon>
        <taxon>Sedimentisphaerales</taxon>
        <taxon>Sedimentisphaeraceae</taxon>
        <taxon>Sedimentisphaera</taxon>
    </lineage>
</organism>
<reference evidence="5" key="1">
    <citation type="submission" date="2017-04" db="EMBL/GenBank/DDBJ databases">
        <title>Comparative genomics and description of representatives of a novel lineage of planctomycetes thriving in anoxic sediments.</title>
        <authorList>
            <person name="Spring S."/>
            <person name="Bunk B."/>
            <person name="Sproer C."/>
        </authorList>
    </citation>
    <scope>NUCLEOTIDE SEQUENCE [LARGE SCALE GENOMIC DNA]</scope>
    <source>
        <strain evidence="5">ST-PulAB-D4</strain>
    </source>
</reference>
<accession>A0A1W6LJT3</accession>
<dbReference type="PROSITE" id="PS51257">
    <property type="entry name" value="PROKAR_LIPOPROTEIN"/>
    <property type="match status" value="1"/>
</dbReference>
<dbReference type="InterPro" id="IPR010131">
    <property type="entry name" value="MdtP/NodT-like"/>
</dbReference>
<keyword evidence="2" id="KW-1134">Transmembrane beta strand</keyword>
<comment type="subcellular location">
    <subcellularLocation>
        <location evidence="2">Cell membrane</location>
        <topology evidence="2">Lipid-anchor</topology>
    </subcellularLocation>
</comment>
<dbReference type="Proteomes" id="UP000193334">
    <property type="component" value="Chromosome"/>
</dbReference>
<dbReference type="Pfam" id="PF02321">
    <property type="entry name" value="OEP"/>
    <property type="match status" value="2"/>
</dbReference>
<keyword evidence="2" id="KW-0564">Palmitate</keyword>
<dbReference type="EMBL" id="CP021023">
    <property type="protein sequence ID" value="ARN56003.1"/>
    <property type="molecule type" value="Genomic_DNA"/>
</dbReference>
<dbReference type="KEGG" id="pbp:STSP1_00373"/>
<dbReference type="GO" id="GO:0015562">
    <property type="term" value="F:efflux transmembrane transporter activity"/>
    <property type="evidence" value="ECO:0007669"/>
    <property type="project" value="InterPro"/>
</dbReference>
<keyword evidence="3" id="KW-0175">Coiled coil</keyword>
<dbReference type="Gene3D" id="2.20.200.10">
    <property type="entry name" value="Outer membrane efflux proteins (OEP)"/>
    <property type="match status" value="1"/>
</dbReference>
<evidence type="ECO:0000313" key="5">
    <source>
        <dbReference type="Proteomes" id="UP000193334"/>
    </source>
</evidence>
<dbReference type="RefSeq" id="WP_085754720.1">
    <property type="nucleotide sequence ID" value="NZ_CP021023.1"/>
</dbReference>
<dbReference type="GO" id="GO:0005886">
    <property type="term" value="C:plasma membrane"/>
    <property type="evidence" value="ECO:0007669"/>
    <property type="project" value="UniProtKB-SubCell"/>
</dbReference>
<dbReference type="STRING" id="1941349.STSP1_00373"/>
<dbReference type="PANTHER" id="PTHR30203">
    <property type="entry name" value="OUTER MEMBRANE CATION EFFLUX PROTEIN"/>
    <property type="match status" value="1"/>
</dbReference>
<dbReference type="SUPFAM" id="SSF56954">
    <property type="entry name" value="Outer membrane efflux proteins (OEP)"/>
    <property type="match status" value="1"/>
</dbReference>
<dbReference type="NCBIfam" id="TIGR01845">
    <property type="entry name" value="outer_NodT"/>
    <property type="match status" value="1"/>
</dbReference>
<name>A0A1W6LJT3_9BACT</name>
<keyword evidence="2" id="KW-0812">Transmembrane</keyword>
<keyword evidence="5" id="KW-1185">Reference proteome</keyword>
<dbReference type="AlphaFoldDB" id="A0A1W6LJT3"/>
<gene>
    <name evidence="4" type="primary">ttgI</name>
    <name evidence="4" type="ORF">STSP1_00373</name>
</gene>
<dbReference type="InterPro" id="IPR003423">
    <property type="entry name" value="OMP_efflux"/>
</dbReference>
<keyword evidence="2" id="KW-0449">Lipoprotein</keyword>
<sequence>MVKLLNIFLLFYVILIAGCTPRDYYSRERYAPDAPDKFVNQPESLSGANDEYEFFSGKWWEQFQDPETNRLVQTALKNNPSIKSAFSRVNQAKQNLNIQASQDWPYANLEMSASRGKDMPAYKTSDNLQAGLRINYLLDLFGKQAAGERAALERFLASRESRLSVMHSVVSSTVKLRALSVVASRQLGVSRQNARSWEKTAKTVERRYQNGVANVSEVHLAKQNLASVRAEIPDYEKQLKNYLYSLDIILGRPPGETQLKEDEIGLPEPAELAEIVPASLLDRRPDLRASRRRLAAAVQDLNVSIADMYPQISLTTSAGRLSEDFSGLLESKNSVYSIAANITQPLFEGGRLKAAVKYNKARVEELALEYSKSFLDALKEVETLLMQEKLYNIRLKNLNESLKQAKKAERSIKREYNSGLAAFTALLQAERRRRNTEFQVNYMTGQIWVNRCNLHLALGGNWEMGQDNKKTKRGGIDAK</sequence>
<evidence type="ECO:0000313" key="4">
    <source>
        <dbReference type="EMBL" id="ARN56003.1"/>
    </source>
</evidence>
<evidence type="ECO:0000256" key="3">
    <source>
        <dbReference type="SAM" id="Coils"/>
    </source>
</evidence>
<comment type="similarity">
    <text evidence="1 2">Belongs to the outer membrane factor (OMF) (TC 1.B.17) family.</text>
</comment>
<proteinExistence type="inferred from homology"/>
<feature type="coiled-coil region" evidence="3">
    <location>
        <begin position="388"/>
        <end position="415"/>
    </location>
</feature>